<dbReference type="AlphaFoldDB" id="A0A5S6QF96"/>
<evidence type="ECO:0000313" key="2">
    <source>
        <dbReference type="WBParaSite" id="TMUE_1000005572.1"/>
    </source>
</evidence>
<name>A0A5S6QF96_TRIMR</name>
<accession>A0A5S6QF96</accession>
<proteinExistence type="predicted"/>
<dbReference type="WBParaSite" id="TMUE_1000005572.1">
    <property type="protein sequence ID" value="TMUE_1000005572.1"/>
    <property type="gene ID" value="WBGene00295332"/>
</dbReference>
<keyword evidence="1" id="KW-1185">Reference proteome</keyword>
<evidence type="ECO:0000313" key="1">
    <source>
        <dbReference type="Proteomes" id="UP000046395"/>
    </source>
</evidence>
<protein>
    <submittedName>
        <fullName evidence="2">Uncharacterized protein</fullName>
    </submittedName>
</protein>
<organism evidence="1 2">
    <name type="scientific">Trichuris muris</name>
    <name type="common">Mouse whipworm</name>
    <dbReference type="NCBI Taxonomy" id="70415"/>
    <lineage>
        <taxon>Eukaryota</taxon>
        <taxon>Metazoa</taxon>
        <taxon>Ecdysozoa</taxon>
        <taxon>Nematoda</taxon>
        <taxon>Enoplea</taxon>
        <taxon>Dorylaimia</taxon>
        <taxon>Trichinellida</taxon>
        <taxon>Trichuridae</taxon>
        <taxon>Trichuris</taxon>
    </lineage>
</organism>
<reference evidence="2" key="1">
    <citation type="submission" date="2019-12" db="UniProtKB">
        <authorList>
            <consortium name="WormBaseParasite"/>
        </authorList>
    </citation>
    <scope>IDENTIFICATION</scope>
</reference>
<dbReference type="Proteomes" id="UP000046395">
    <property type="component" value="Unassembled WGS sequence"/>
</dbReference>
<sequence length="112" mass="12328">MTSGGRPCKNVETSTDVNLRDFAGLDLLSGISQPTLLYQLRAETTDAGNSPDEPSISAIEEPSISAIELWKPLLDPSVDGKALTPQQIDKTLDYLRECLRSLFTDKVRYNTI</sequence>